<dbReference type="SUPFAM" id="SSF56219">
    <property type="entry name" value="DNase I-like"/>
    <property type="match status" value="1"/>
</dbReference>
<evidence type="ECO:0000259" key="1">
    <source>
        <dbReference type="Pfam" id="PF03372"/>
    </source>
</evidence>
<dbReference type="GO" id="GO:0003824">
    <property type="term" value="F:catalytic activity"/>
    <property type="evidence" value="ECO:0007669"/>
    <property type="project" value="InterPro"/>
</dbReference>
<dbReference type="Gene3D" id="3.60.10.10">
    <property type="entry name" value="Endonuclease/exonuclease/phosphatase"/>
    <property type="match status" value="1"/>
</dbReference>
<organism evidence="2 3">
    <name type="scientific">Pararge aegeria aegeria</name>
    <dbReference type="NCBI Taxonomy" id="348720"/>
    <lineage>
        <taxon>Eukaryota</taxon>
        <taxon>Metazoa</taxon>
        <taxon>Ecdysozoa</taxon>
        <taxon>Arthropoda</taxon>
        <taxon>Hexapoda</taxon>
        <taxon>Insecta</taxon>
        <taxon>Pterygota</taxon>
        <taxon>Neoptera</taxon>
        <taxon>Endopterygota</taxon>
        <taxon>Lepidoptera</taxon>
        <taxon>Glossata</taxon>
        <taxon>Ditrysia</taxon>
        <taxon>Papilionoidea</taxon>
        <taxon>Nymphalidae</taxon>
        <taxon>Satyrinae</taxon>
        <taxon>Satyrini</taxon>
        <taxon>Parargina</taxon>
        <taxon>Pararge</taxon>
    </lineage>
</organism>
<proteinExistence type="predicted"/>
<feature type="non-terminal residue" evidence="2">
    <location>
        <position position="1"/>
    </location>
</feature>
<dbReference type="EMBL" id="CAKXAJ010002034">
    <property type="protein sequence ID" value="CAH2208031.1"/>
    <property type="molecule type" value="Genomic_DNA"/>
</dbReference>
<dbReference type="InterPro" id="IPR005135">
    <property type="entry name" value="Endo/exonuclease/phosphatase"/>
</dbReference>
<evidence type="ECO:0000313" key="2">
    <source>
        <dbReference type="EMBL" id="CAH2208031.1"/>
    </source>
</evidence>
<dbReference type="PANTHER" id="PTHR47510:SF3">
    <property type="entry name" value="ENDO_EXONUCLEASE_PHOSPHATASE DOMAIN-CONTAINING PROTEIN"/>
    <property type="match status" value="1"/>
</dbReference>
<name>A0A8S4QBD9_9NEOP</name>
<dbReference type="InterPro" id="IPR036691">
    <property type="entry name" value="Endo/exonu/phosph_ase_sf"/>
</dbReference>
<comment type="caution">
    <text evidence="2">The sequence shown here is derived from an EMBL/GenBank/DDBJ whole genome shotgun (WGS) entry which is preliminary data.</text>
</comment>
<dbReference type="Pfam" id="PF03372">
    <property type="entry name" value="Exo_endo_phos"/>
    <property type="match status" value="1"/>
</dbReference>
<keyword evidence="3" id="KW-1185">Reference proteome</keyword>
<dbReference type="PANTHER" id="PTHR47510">
    <property type="entry name" value="REVERSE TRANSCRIPTASE DOMAIN-CONTAINING PROTEIN"/>
    <property type="match status" value="1"/>
</dbReference>
<reference evidence="2" key="1">
    <citation type="submission" date="2022-03" db="EMBL/GenBank/DDBJ databases">
        <authorList>
            <person name="Lindestad O."/>
        </authorList>
    </citation>
    <scope>NUCLEOTIDE SEQUENCE</scope>
</reference>
<protein>
    <submittedName>
        <fullName evidence="2">Jg196 protein</fullName>
    </submittedName>
</protein>
<accession>A0A8S4QBD9</accession>
<sequence length="591" mass="68666">MGKTEQKLIALTAEQDKIKTAIQSITSSTHTMDTKVASLEYSLQKLTATSNELPINDEEAYSNMIAEITDQNLRKKNILIVGIPEPQSTDFKERRELDKNEVLKIIKLVSKDITEPAKVVRVGKYKPNEKRAMKVSFDSEESVKILLRSRNMLKNDLITIFSDQTPFQQARFKRLKDEMKRRNANDSFKSILHVIILSETWIKSDEEAKRLQITGYTHYYHYRQNAVGGGVSIFAHNSLKHNFIEELSQDDNHYLWIHLEKLSLDIGAIYKPGRTNVKNFLDTFSLQLDRRKRAVVFGDFNFDLLDPSSSVEDYKDTLTESGFKIINKIDPLHCTRETSQNKSLIDHISTNLKENRFHLAIIESSMSDHKQIYFEIDKYQPQSKPKIGYEAIDYIRFYKLMENNKVDNINENYTEFECKLSQTIKQCKVIKVKILNPPRQDWINRNILDKINQKNILWQKHKNNPKDEGIGKDFIRERNTVAKDIQLMKSNYYLKRFFECKNKPKKMWDLLNSLANNKTKEIAKPAKLKKGDLEVKDGNNICEYFNDFFSTVGLKLAEAIPTKYHSNKTYTSSTTDANHANFGLSNLNLTT</sequence>
<dbReference type="OrthoDB" id="410381at2759"/>
<gene>
    <name evidence="2" type="primary">jg196</name>
    <name evidence="2" type="ORF">PAEG_LOCUS648</name>
</gene>
<dbReference type="AlphaFoldDB" id="A0A8S4QBD9"/>
<dbReference type="Proteomes" id="UP000838756">
    <property type="component" value="Unassembled WGS sequence"/>
</dbReference>
<feature type="domain" description="Endonuclease/exonuclease/phosphatase" evidence="1">
    <location>
        <begin position="171"/>
        <end position="348"/>
    </location>
</feature>
<evidence type="ECO:0000313" key="3">
    <source>
        <dbReference type="Proteomes" id="UP000838756"/>
    </source>
</evidence>